<organism evidence="1 2">
    <name type="scientific">Beta vulgaris subsp. vulgaris</name>
    <name type="common">Beet</name>
    <dbReference type="NCBI Taxonomy" id="3555"/>
    <lineage>
        <taxon>Eukaryota</taxon>
        <taxon>Viridiplantae</taxon>
        <taxon>Streptophyta</taxon>
        <taxon>Embryophyta</taxon>
        <taxon>Tracheophyta</taxon>
        <taxon>Spermatophyta</taxon>
        <taxon>Magnoliopsida</taxon>
        <taxon>eudicotyledons</taxon>
        <taxon>Gunneridae</taxon>
        <taxon>Pentapetalae</taxon>
        <taxon>Caryophyllales</taxon>
        <taxon>Chenopodiaceae</taxon>
        <taxon>Betoideae</taxon>
        <taxon>Beta</taxon>
    </lineage>
</organism>
<dbReference type="AlphaFoldDB" id="A0A0J8B3U9"/>
<protein>
    <submittedName>
        <fullName evidence="1">Uncharacterized protein</fullName>
    </submittedName>
</protein>
<dbReference type="Gramene" id="KMS95671">
    <property type="protein sequence ID" value="KMS95671"/>
    <property type="gene ID" value="BVRB_006060"/>
</dbReference>
<reference evidence="1 2" key="1">
    <citation type="journal article" date="2014" name="Nature">
        <title>The genome of the recently domesticated crop plant sugar beet (Beta vulgaris).</title>
        <authorList>
            <person name="Dohm J.C."/>
            <person name="Minoche A.E."/>
            <person name="Holtgrawe D."/>
            <person name="Capella-Gutierrez S."/>
            <person name="Zakrzewski F."/>
            <person name="Tafer H."/>
            <person name="Rupp O."/>
            <person name="Sorensen T.R."/>
            <person name="Stracke R."/>
            <person name="Reinhardt R."/>
            <person name="Goesmann A."/>
            <person name="Kraft T."/>
            <person name="Schulz B."/>
            <person name="Stadler P.F."/>
            <person name="Schmidt T."/>
            <person name="Gabaldon T."/>
            <person name="Lehrach H."/>
            <person name="Weisshaar B."/>
            <person name="Himmelbauer H."/>
        </authorList>
    </citation>
    <scope>NUCLEOTIDE SEQUENCE [LARGE SCALE GENOMIC DNA]</scope>
    <source>
        <tissue evidence="1">Taproot</tissue>
    </source>
</reference>
<accession>A0A0J8B3U9</accession>
<dbReference type="Proteomes" id="UP000035740">
    <property type="component" value="Unassembled WGS sequence"/>
</dbReference>
<dbReference type="EMBL" id="KQ090445">
    <property type="protein sequence ID" value="KMS95671.1"/>
    <property type="molecule type" value="Genomic_DNA"/>
</dbReference>
<evidence type="ECO:0000313" key="1">
    <source>
        <dbReference type="EMBL" id="KMS95671.1"/>
    </source>
</evidence>
<keyword evidence="2" id="KW-1185">Reference proteome</keyword>
<proteinExistence type="predicted"/>
<sequence length="42" mass="4922">MIVVPNLWWVGFQDGRWQGERTISPSGAFPELQCYRVRKISL</sequence>
<name>A0A0J8B3U9_BETVV</name>
<gene>
    <name evidence="1" type="ORF">BVRB_006060</name>
</gene>
<evidence type="ECO:0000313" key="2">
    <source>
        <dbReference type="Proteomes" id="UP000035740"/>
    </source>
</evidence>